<sequence>MRKLSILLILILVLASVTAACTQDKKDSAVENGPIEEPTAKNVNEELINFEEEEKEDISRLEQGILLVGESAKGGYYLATVQSAYLNANNDSVVVNVSVKNVRGQMIGLSELKYNLKDEKDGKAYEGKVLDQNLSDIQVKPNETVELKIAFEVPSTTDEYMFYIESSLDPLETNWKIDKLQSQKN</sequence>
<feature type="chain" id="PRO_5038653576" description="DUF4352 domain-containing protein" evidence="2">
    <location>
        <begin position="20"/>
        <end position="185"/>
    </location>
</feature>
<name>A0A120EEN2_BACMY</name>
<proteinExistence type="predicted"/>
<reference evidence="4 5" key="1">
    <citation type="submission" date="2016-01" db="EMBL/GenBank/DDBJ databases">
        <authorList>
            <person name="McClelland M."/>
            <person name="Jain A."/>
            <person name="Saraogi P."/>
            <person name="Mendelson R."/>
            <person name="Westerman R."/>
            <person name="SanMiguel P."/>
            <person name="Csonka L."/>
        </authorList>
    </citation>
    <scope>NUCLEOTIDE SEQUENCE [LARGE SCALE GENOMIC DNA]</scope>
    <source>
        <strain evidence="4 5">PE8-15</strain>
    </source>
</reference>
<evidence type="ECO:0000313" key="4">
    <source>
        <dbReference type="EMBL" id="KWU59351.1"/>
    </source>
</evidence>
<evidence type="ECO:0000256" key="1">
    <source>
        <dbReference type="ARBA" id="ARBA00022729"/>
    </source>
</evidence>
<dbReference type="Proteomes" id="UP000065797">
    <property type="component" value="Unassembled WGS sequence"/>
</dbReference>
<dbReference type="PROSITE" id="PS51257">
    <property type="entry name" value="PROKAR_LIPOPROTEIN"/>
    <property type="match status" value="1"/>
</dbReference>
<organism evidence="4 5">
    <name type="scientific">Bacillus mycoides</name>
    <dbReference type="NCBI Taxonomy" id="1405"/>
    <lineage>
        <taxon>Bacteria</taxon>
        <taxon>Bacillati</taxon>
        <taxon>Bacillota</taxon>
        <taxon>Bacilli</taxon>
        <taxon>Bacillales</taxon>
        <taxon>Bacillaceae</taxon>
        <taxon>Bacillus</taxon>
        <taxon>Bacillus cereus group</taxon>
    </lineage>
</organism>
<dbReference type="AlphaFoldDB" id="A0A120EEN2"/>
<protein>
    <recommendedName>
        <fullName evidence="3">DUF4352 domain-containing protein</fullName>
    </recommendedName>
</protein>
<dbReference type="InterPro" id="IPR029050">
    <property type="entry name" value="Immunoprotect_excell_Ig-like"/>
</dbReference>
<evidence type="ECO:0000259" key="3">
    <source>
        <dbReference type="Pfam" id="PF11611"/>
    </source>
</evidence>
<accession>A0A120EEN2</accession>
<comment type="caution">
    <text evidence="4">The sequence shown here is derived from an EMBL/GenBank/DDBJ whole genome shotgun (WGS) entry which is preliminary data.</text>
</comment>
<feature type="domain" description="DUF4352" evidence="3">
    <location>
        <begin position="82"/>
        <end position="165"/>
    </location>
</feature>
<feature type="signal peptide" evidence="2">
    <location>
        <begin position="1"/>
        <end position="19"/>
    </location>
</feature>
<evidence type="ECO:0000256" key="2">
    <source>
        <dbReference type="SAM" id="SignalP"/>
    </source>
</evidence>
<dbReference type="InterPro" id="IPR029051">
    <property type="entry name" value="DUF4352"/>
</dbReference>
<dbReference type="Pfam" id="PF11611">
    <property type="entry name" value="DUF4352"/>
    <property type="match status" value="1"/>
</dbReference>
<keyword evidence="1 2" id="KW-0732">Signal</keyword>
<evidence type="ECO:0000313" key="5">
    <source>
        <dbReference type="Proteomes" id="UP000065797"/>
    </source>
</evidence>
<dbReference type="EMBL" id="LRPH01000069">
    <property type="protein sequence ID" value="KWU59351.1"/>
    <property type="molecule type" value="Genomic_DNA"/>
</dbReference>
<dbReference type="RefSeq" id="WP_060750948.1">
    <property type="nucleotide sequence ID" value="NZ_LRPH01000069.1"/>
</dbReference>
<dbReference type="Gene3D" id="2.60.40.1240">
    <property type="match status" value="1"/>
</dbReference>
<gene>
    <name evidence="4" type="ORF">AWW70_18950</name>
</gene>